<dbReference type="GO" id="GO:0019898">
    <property type="term" value="C:extrinsic component of membrane"/>
    <property type="evidence" value="ECO:0007669"/>
    <property type="project" value="InterPro"/>
</dbReference>
<dbReference type="SUPFAM" id="SSF101112">
    <property type="entry name" value="Oxygen-evolving enhancer protein 3"/>
    <property type="match status" value="1"/>
</dbReference>
<evidence type="ECO:0000256" key="3">
    <source>
        <dbReference type="ARBA" id="ARBA00022640"/>
    </source>
</evidence>
<proteinExistence type="evidence at protein level"/>
<dbReference type="GO" id="GO:0005509">
    <property type="term" value="F:calcium ion binding"/>
    <property type="evidence" value="ECO:0007669"/>
    <property type="project" value="InterPro"/>
</dbReference>
<reference evidence="9" key="3">
    <citation type="submission" date="2025-08" db="UniProtKB">
        <authorList>
            <consortium name="RefSeq"/>
        </authorList>
    </citation>
    <scope>IDENTIFICATION</scope>
    <source>
        <tissue evidence="9">Leaf</tissue>
    </source>
</reference>
<evidence type="ECO:0000313" key="9">
    <source>
        <dbReference type="RefSeq" id="XP_021863389.1"/>
    </source>
</evidence>
<dbReference type="FunFam" id="1.20.120.290:FF:000003">
    <property type="entry name" value="Photosynthetic NDH subunit of lumenal location 3, chloroplastic"/>
    <property type="match status" value="1"/>
</dbReference>
<dbReference type="Pfam" id="PF05757">
    <property type="entry name" value="PsbQ"/>
    <property type="match status" value="1"/>
</dbReference>
<dbReference type="PDB" id="9GRX">
    <property type="method" value="EM"/>
    <property type="resolution" value="3.19 A"/>
    <property type="chains" value="7=78-221"/>
</dbReference>
<dbReference type="KEGG" id="soe:110802250"/>
<gene>
    <name evidence="9" type="primary">LOC110802250</name>
</gene>
<dbReference type="EMDB" id="EMD-51527"/>
<dbReference type="InterPro" id="IPR008797">
    <property type="entry name" value="PSII_PsbQ"/>
</dbReference>
<dbReference type="PANTHER" id="PTHR33399:SF2">
    <property type="entry name" value="PHOTOSYNTHETIC NDH SUBUNIT OF LUMENAL LOCATION 3, CHLOROPLASTIC"/>
    <property type="match status" value="1"/>
</dbReference>
<protein>
    <submittedName>
        <fullName evidence="9">Photosynthetic NDH subunit of lumenal location 3, chloroplastic</fullName>
    </submittedName>
</protein>
<dbReference type="PANTHER" id="PTHR33399">
    <property type="entry name" value="OXYGEN-EVOLVING ENHANCER PROTEIN 3-1, CHLOROPLASTIC"/>
    <property type="match status" value="1"/>
</dbReference>
<reference evidence="8" key="1">
    <citation type="journal article" date="2021" name="Nat. Commun.">
        <title>Genomic analyses provide insights into spinach domestication and the genetic basis of agronomic traits.</title>
        <authorList>
            <person name="Cai X."/>
            <person name="Sun X."/>
            <person name="Xu C."/>
            <person name="Sun H."/>
            <person name="Wang X."/>
            <person name="Ge C."/>
            <person name="Zhang Z."/>
            <person name="Wang Q."/>
            <person name="Fei Z."/>
            <person name="Jiao C."/>
            <person name="Wang Q."/>
        </authorList>
    </citation>
    <scope>NUCLEOTIDE SEQUENCE [LARGE SCALE GENOMIC DNA]</scope>
    <source>
        <strain evidence="8">cv. Varoflay</strain>
    </source>
</reference>
<dbReference type="GO" id="GO:0009767">
    <property type="term" value="P:photosynthetic electron transport chain"/>
    <property type="evidence" value="ECO:0000318"/>
    <property type="project" value="GO_Central"/>
</dbReference>
<dbReference type="GO" id="GO:0009535">
    <property type="term" value="C:chloroplast thylakoid membrane"/>
    <property type="evidence" value="ECO:0007669"/>
    <property type="project" value="UniProtKB-SubCell"/>
</dbReference>
<dbReference type="GeneID" id="110802250"/>
<sequence length="221" mass="24951">MAQLGNLYVPNILRTPTKSCLTKCHAKKFEEFHQNEQQSSSLAFKNNTSRRSVISIASIALLTQIGTNNASLAEEENQLWLDGPLPGLRPAENKIGNEETGTRTFLKKGIYMANIGTKGSALRLRKYAFDLLAMEDLIGQDTLNYVRRYLRFKGTFMYYDFDKVISAAPVADKPPLTNLANRLFDNFEKLQEAVKLKDVPLTRSCYDDTAVTLQEVMNRMA</sequence>
<keyword evidence="6" id="KW-0472">Membrane</keyword>
<dbReference type="GO" id="GO:0009507">
    <property type="term" value="C:chloroplast"/>
    <property type="evidence" value="ECO:0000318"/>
    <property type="project" value="GO_Central"/>
</dbReference>
<evidence type="ECO:0000256" key="5">
    <source>
        <dbReference type="ARBA" id="ARBA00023078"/>
    </source>
</evidence>
<evidence type="ECO:0000256" key="7">
    <source>
        <dbReference type="ARBA" id="ARBA00035649"/>
    </source>
</evidence>
<reference evidence="10" key="2">
    <citation type="journal article" date="2025" name="Nat. Struct. Mol. Biol.">
        <title>Cryo-EM structure of the NDH-PSI-LHCI supercomplex from Spinacia oleracea.</title>
        <authorList>
            <person name="Introini B."/>
            <person name="Hahn A."/>
            <person name="Kuhlbrandt W."/>
        </authorList>
    </citation>
    <scope>STRUCTURE BY ELECTRON MICROSCOPY (3.19 ANGSTROMS) OF 78-221</scope>
</reference>
<evidence type="ECO:0000256" key="1">
    <source>
        <dbReference type="ARBA" id="ARBA00004334"/>
    </source>
</evidence>
<dbReference type="InterPro" id="IPR054099">
    <property type="entry name" value="PSII_PsbQ_pln"/>
</dbReference>
<name>A0A9R0JBH0_SPIOL</name>
<comment type="subcellular location">
    <subcellularLocation>
        <location evidence="1">Plastid</location>
        <location evidence="1">Chloroplast thylakoid membrane</location>
    </subcellularLocation>
</comment>
<dbReference type="GO" id="GO:0009654">
    <property type="term" value="C:photosystem II oxygen evolving complex"/>
    <property type="evidence" value="ECO:0007669"/>
    <property type="project" value="InterPro"/>
</dbReference>
<keyword evidence="2" id="KW-0150">Chloroplast</keyword>
<dbReference type="RefSeq" id="XP_021863389.1">
    <property type="nucleotide sequence ID" value="XM_022007697.2"/>
</dbReference>
<evidence type="ECO:0000256" key="2">
    <source>
        <dbReference type="ARBA" id="ARBA00022528"/>
    </source>
</evidence>
<evidence type="ECO:0007829" key="10">
    <source>
        <dbReference type="PDB" id="9GRX"/>
    </source>
</evidence>
<keyword evidence="10" id="KW-0002">3D-structure</keyword>
<dbReference type="OrthoDB" id="783722at2759"/>
<evidence type="ECO:0000256" key="6">
    <source>
        <dbReference type="ARBA" id="ARBA00023136"/>
    </source>
</evidence>
<evidence type="ECO:0000313" key="8">
    <source>
        <dbReference type="Proteomes" id="UP000813463"/>
    </source>
</evidence>
<keyword evidence="5" id="KW-0793">Thylakoid</keyword>
<keyword evidence="8" id="KW-1185">Reference proteome</keyword>
<dbReference type="Proteomes" id="UP000813463">
    <property type="component" value="Chromosome 4"/>
</dbReference>
<dbReference type="Gene3D" id="1.20.120.290">
    <property type="entry name" value="Oxygen-evolving enhancer protein 3 (PsbQ), four-helix up-down bundle"/>
    <property type="match status" value="1"/>
</dbReference>
<dbReference type="SMR" id="A0A9R0JBH0"/>
<evidence type="ECO:0000256" key="4">
    <source>
        <dbReference type="ARBA" id="ARBA00022946"/>
    </source>
</evidence>
<dbReference type="AlphaFoldDB" id="A0A9R0JBH0"/>
<keyword evidence="4" id="KW-0809">Transit peptide</keyword>
<organism evidence="8 9">
    <name type="scientific">Spinacia oleracea</name>
    <name type="common">Spinach</name>
    <dbReference type="NCBI Taxonomy" id="3562"/>
    <lineage>
        <taxon>Eukaryota</taxon>
        <taxon>Viridiplantae</taxon>
        <taxon>Streptophyta</taxon>
        <taxon>Embryophyta</taxon>
        <taxon>Tracheophyta</taxon>
        <taxon>Spermatophyta</taxon>
        <taxon>Magnoliopsida</taxon>
        <taxon>eudicotyledons</taxon>
        <taxon>Gunneridae</taxon>
        <taxon>Pentapetalae</taxon>
        <taxon>Caryophyllales</taxon>
        <taxon>Chenopodiaceae</taxon>
        <taxon>Chenopodioideae</taxon>
        <taxon>Anserineae</taxon>
        <taxon>Spinacia</taxon>
    </lineage>
</organism>
<comment type="similarity">
    <text evidence="7">Belongs to the PsbQ family.</text>
</comment>
<keyword evidence="3" id="KW-0934">Plastid</keyword>
<accession>A0A9R0JBH0</accession>
<dbReference type="InterPro" id="IPR023222">
    <property type="entry name" value="PsbQ-like_dom_sf"/>
</dbReference>